<dbReference type="PANTHER" id="PTHR33883:SF10">
    <property type="entry name" value="WPP DOMAIN-ASSOCIATED PROTEIN"/>
    <property type="match status" value="1"/>
</dbReference>
<proteinExistence type="predicted"/>
<comment type="caution">
    <text evidence="3">The sequence shown here is derived from an EMBL/GenBank/DDBJ whole genome shotgun (WGS) entry which is preliminary data.</text>
</comment>
<dbReference type="EMBL" id="RXIC02000020">
    <property type="protein sequence ID" value="KAB1222820.1"/>
    <property type="molecule type" value="Genomic_DNA"/>
</dbReference>
<dbReference type="InterPro" id="IPR037490">
    <property type="entry name" value="WAP"/>
</dbReference>
<keyword evidence="1" id="KW-0175">Coiled coil</keyword>
<dbReference type="AlphaFoldDB" id="A0A6A1WIX1"/>
<evidence type="ECO:0000313" key="4">
    <source>
        <dbReference type="Proteomes" id="UP000516437"/>
    </source>
</evidence>
<evidence type="ECO:0000256" key="1">
    <source>
        <dbReference type="SAM" id="Coils"/>
    </source>
</evidence>
<reference evidence="3 4" key="1">
    <citation type="journal article" date="2019" name="Plant Biotechnol. J.">
        <title>The red bayberry genome and genetic basis of sex determination.</title>
        <authorList>
            <person name="Jia H.M."/>
            <person name="Jia H.J."/>
            <person name="Cai Q.L."/>
            <person name="Wang Y."/>
            <person name="Zhao H.B."/>
            <person name="Yang W.F."/>
            <person name="Wang G.Y."/>
            <person name="Li Y.H."/>
            <person name="Zhan D.L."/>
            <person name="Shen Y.T."/>
            <person name="Niu Q.F."/>
            <person name="Chang L."/>
            <person name="Qiu J."/>
            <person name="Zhao L."/>
            <person name="Xie H.B."/>
            <person name="Fu W.Y."/>
            <person name="Jin J."/>
            <person name="Li X.W."/>
            <person name="Jiao Y."/>
            <person name="Zhou C.C."/>
            <person name="Tu T."/>
            <person name="Chai C.Y."/>
            <person name="Gao J.L."/>
            <person name="Fan L.J."/>
            <person name="van de Weg E."/>
            <person name="Wang J.Y."/>
            <person name="Gao Z.S."/>
        </authorList>
    </citation>
    <scope>NUCLEOTIDE SEQUENCE [LARGE SCALE GENOMIC DNA]</scope>
    <source>
        <tissue evidence="3">Leaves</tissue>
    </source>
</reference>
<organism evidence="3 4">
    <name type="scientific">Morella rubra</name>
    <name type="common">Chinese bayberry</name>
    <dbReference type="NCBI Taxonomy" id="262757"/>
    <lineage>
        <taxon>Eukaryota</taxon>
        <taxon>Viridiplantae</taxon>
        <taxon>Streptophyta</taxon>
        <taxon>Embryophyta</taxon>
        <taxon>Tracheophyta</taxon>
        <taxon>Spermatophyta</taxon>
        <taxon>Magnoliopsida</taxon>
        <taxon>eudicotyledons</taxon>
        <taxon>Gunneridae</taxon>
        <taxon>Pentapetalae</taxon>
        <taxon>rosids</taxon>
        <taxon>fabids</taxon>
        <taxon>Fagales</taxon>
        <taxon>Myricaceae</taxon>
        <taxon>Morella</taxon>
    </lineage>
</organism>
<name>A0A6A1WIX1_9ROSI</name>
<evidence type="ECO:0000256" key="2">
    <source>
        <dbReference type="SAM" id="MobiDB-lite"/>
    </source>
</evidence>
<dbReference type="PANTHER" id="PTHR33883">
    <property type="entry name" value="WPP DOMAIN-ASSOCIATED PROTEIN"/>
    <property type="match status" value="1"/>
</dbReference>
<gene>
    <name evidence="3" type="ORF">CJ030_MR2G014115</name>
</gene>
<keyword evidence="4" id="KW-1185">Reference proteome</keyword>
<feature type="coiled-coil region" evidence="1">
    <location>
        <begin position="389"/>
        <end position="423"/>
    </location>
</feature>
<feature type="region of interest" description="Disordered" evidence="2">
    <location>
        <begin position="1"/>
        <end position="26"/>
    </location>
</feature>
<feature type="coiled-coil region" evidence="1">
    <location>
        <begin position="469"/>
        <end position="496"/>
    </location>
</feature>
<protein>
    <submittedName>
        <fullName evidence="3">WPP domain-associated protein</fullName>
    </submittedName>
</protein>
<evidence type="ECO:0000313" key="3">
    <source>
        <dbReference type="EMBL" id="KAB1222820.1"/>
    </source>
</evidence>
<accession>A0A6A1WIX1</accession>
<dbReference type="Proteomes" id="UP000516437">
    <property type="component" value="Chromosome 2"/>
</dbReference>
<sequence>MESSRVLDASAAPRCDGSEQLGDSFGESEKLGDELLEDLESSRVLDASAAPCCDGSELLEDLDSYLDDINDRLTISRMVSDSVIRGMVTAVKQEADEKIAQKELELAALKDMLYLYHAGVHENLSFGYPLTCHESRDASHFGMYYNFPDGFSVNDRMGGSLVSLRDAAKDQFKTLKKEIDLIRGLNHIRSTGTGPEQLGLDGFLPDKILERWTAVDITIENLNATIDSVYKRMEDMFLLSRSSFCVWRQEQEFQAEIEAIVVKNCIRSLQEEFEEKVWDQITQFYGNGSVNWLERIKEISSLRQDLDNISKSVPVYEIGQLTSLGSLEIGEEWSNDKRADHFHRKVLSNHVSSSTMIWEGNGKHEDSKTNVPENSDPAQLKHMSTDELITEMTKMRRNHESKVQEMTEENFCLKRELLNLREKGSPLAVKKDKEVEMLKKKIPDFILRLDDILAEHQKLHAFSEKDENLGSLRDRLESLLLENRQLRDLLSDKKKKVKWLSYQVSDAEDKMSQHHLLEANLQCVIEDAHIENLISGDVYKCVLEELMCQIRWSTQESDLQYNIMQESCAMMLEEAARAAEPPSNYEIEDSDMESIIMQEVCGITCREALKDAEENVNNLYVKYANESKRRVSLEVEGT</sequence>
<dbReference type="OrthoDB" id="619142at2759"/>
<feature type="region of interest" description="Disordered" evidence="2">
    <location>
        <begin position="359"/>
        <end position="378"/>
    </location>
</feature>